<dbReference type="Pfam" id="PF07987">
    <property type="entry name" value="DUF1775"/>
    <property type="match status" value="1"/>
</dbReference>
<dbReference type="Proteomes" id="UP000198507">
    <property type="component" value="Unassembled WGS sequence"/>
</dbReference>
<dbReference type="EMBL" id="FOIE01000002">
    <property type="protein sequence ID" value="SES98968.1"/>
    <property type="molecule type" value="Genomic_DNA"/>
</dbReference>
<keyword evidence="1" id="KW-0812">Transmembrane</keyword>
<gene>
    <name evidence="3" type="ORF">SAMN04488546_1005</name>
</gene>
<evidence type="ECO:0000313" key="3">
    <source>
        <dbReference type="EMBL" id="SES98968.1"/>
    </source>
</evidence>
<protein>
    <submittedName>
        <fullName evidence="3">Domain of unkown function</fullName>
    </submittedName>
</protein>
<feature type="domain" description="YncI copper-binding" evidence="2">
    <location>
        <begin position="115"/>
        <end position="175"/>
    </location>
</feature>
<dbReference type="InterPro" id="IPR038507">
    <property type="entry name" value="YcnI-like_sf"/>
</dbReference>
<feature type="transmembrane region" description="Helical" evidence="1">
    <location>
        <begin position="219"/>
        <end position="237"/>
    </location>
</feature>
<accession>A0A1I0AZA1</accession>
<evidence type="ECO:0000256" key="1">
    <source>
        <dbReference type="SAM" id="Phobius"/>
    </source>
</evidence>
<dbReference type="Gene3D" id="2.60.40.2230">
    <property type="entry name" value="Uncharacterised protein YcnI-like PF07987, DUF1775"/>
    <property type="match status" value="1"/>
</dbReference>
<evidence type="ECO:0000259" key="2">
    <source>
        <dbReference type="Pfam" id="PF07987"/>
    </source>
</evidence>
<dbReference type="AlphaFoldDB" id="A0A1I0AZA1"/>
<evidence type="ECO:0000313" key="4">
    <source>
        <dbReference type="Proteomes" id="UP000198507"/>
    </source>
</evidence>
<keyword evidence="4" id="KW-1185">Reference proteome</keyword>
<proteinExistence type="predicted"/>
<organism evidence="3 4">
    <name type="scientific">Geodermatophilus poikilotrophus</name>
    <dbReference type="NCBI Taxonomy" id="1333667"/>
    <lineage>
        <taxon>Bacteria</taxon>
        <taxon>Bacillati</taxon>
        <taxon>Actinomycetota</taxon>
        <taxon>Actinomycetes</taxon>
        <taxon>Geodermatophilales</taxon>
        <taxon>Geodermatophilaceae</taxon>
        <taxon>Geodermatophilus</taxon>
    </lineage>
</organism>
<keyword evidence="1" id="KW-0472">Membrane</keyword>
<reference evidence="4" key="1">
    <citation type="submission" date="2016-10" db="EMBL/GenBank/DDBJ databases">
        <authorList>
            <person name="Varghese N."/>
            <person name="Submissions S."/>
        </authorList>
    </citation>
    <scope>NUCLEOTIDE SEQUENCE [LARGE SCALE GENOMIC DNA]</scope>
    <source>
        <strain evidence="4">DSM 44209</strain>
    </source>
</reference>
<sequence>MRDGNQGRPADDHCTVTSRCPAARRTTAAVLMGAVLFAAGTGTAAAHVHVDAPGAVAGTGPVTLEFSAASEAGAGITAMRTRLPAGIAPAGVSLASGPSGWTLTPTAQGFEVGGPALPSGEDAEYAVTVAGLPAGVTELAFPTVQVYADGTEDAWIEQEVPGGPEPELPAPVLTVAPGVPAPQTPAPASPTVVAEPTAPTASAPAVAAAADEGTGSGRLLAVAAVAGLAAVAGGLWYRRSGAGR</sequence>
<dbReference type="InterPro" id="IPR012533">
    <property type="entry name" value="YcnI-copper_dom"/>
</dbReference>
<keyword evidence="1" id="KW-1133">Transmembrane helix</keyword>
<name>A0A1I0AZA1_9ACTN</name>